<protein>
    <recommendedName>
        <fullName evidence="1">Phage neck terminator protein gp12-like domain-containing protein</fullName>
    </recommendedName>
</protein>
<sequence>MAEKNIGNSEKWVPEKEEVHILGLVETTLNIRAFGTGSVEVLSLLNGYLTLPTIVDKFQEANIAVNSIGSVMDLTDLIDGSRYVEEAAIDLTVSYDRDAICNPGWFETVFIEGRLTEKGTNHVIASGIHFEANINIEKENE</sequence>
<evidence type="ECO:0000313" key="2">
    <source>
        <dbReference type="EMBL" id="DAF63073.1"/>
    </source>
</evidence>
<dbReference type="Pfam" id="PF23961">
    <property type="entry name" value="Phage_tail_terminator_9"/>
    <property type="match status" value="1"/>
</dbReference>
<accession>A0A8S5TIL9</accession>
<dbReference type="EMBL" id="BK032832">
    <property type="protein sequence ID" value="DAF63073.1"/>
    <property type="molecule type" value="Genomic_DNA"/>
</dbReference>
<proteinExistence type="predicted"/>
<feature type="domain" description="Phage neck terminator protein gp12-like" evidence="1">
    <location>
        <begin position="14"/>
        <end position="97"/>
    </location>
</feature>
<dbReference type="InterPro" id="IPR057087">
    <property type="entry name" value="Gp12-like"/>
</dbReference>
<dbReference type="NCBIfam" id="NF047498">
    <property type="entry name" value="LIC_12616_fam"/>
    <property type="match status" value="1"/>
</dbReference>
<evidence type="ECO:0000259" key="1">
    <source>
        <dbReference type="Pfam" id="PF23961"/>
    </source>
</evidence>
<organism evidence="2">
    <name type="scientific">Myoviridae sp. ct9dX1</name>
    <dbReference type="NCBI Taxonomy" id="2827665"/>
    <lineage>
        <taxon>Viruses</taxon>
        <taxon>Duplodnaviria</taxon>
        <taxon>Heunggongvirae</taxon>
        <taxon>Uroviricota</taxon>
        <taxon>Caudoviricetes</taxon>
    </lineage>
</organism>
<reference evidence="2" key="1">
    <citation type="journal article" date="2021" name="Proc. Natl. Acad. Sci. U.S.A.">
        <title>A Catalog of Tens of Thousands of Viruses from Human Metagenomes Reveals Hidden Associations with Chronic Diseases.</title>
        <authorList>
            <person name="Tisza M.J."/>
            <person name="Buck C.B."/>
        </authorList>
    </citation>
    <scope>NUCLEOTIDE SEQUENCE</scope>
    <source>
        <strain evidence="2">Ct9dX1</strain>
    </source>
</reference>
<name>A0A8S5TIL9_9CAUD</name>